<accession>A0AAN7JVX5</accession>
<comment type="caution">
    <text evidence="3">The sequence shown here is derived from an EMBL/GenBank/DDBJ whole genome shotgun (WGS) entry which is preliminary data.</text>
</comment>
<sequence>MNRRSGAGVKLDLNLSPPRVDSPRLATALSPTHSGSPSSCLSLEVNGADLNLLHHGRRRYHQHIWSSNIPKETSMVLVGCARCLMYVMLSEDNPKCPRCKSTVLLSFQQETNEYNDRNSDKKQSSRNRCSVELAVLPPPH</sequence>
<dbReference type="InterPro" id="IPR056440">
    <property type="entry name" value="Zn-ribbon_GIR1"/>
</dbReference>
<dbReference type="PANTHER" id="PTHR33177:SF74">
    <property type="entry name" value="PROTEIN GL2-INTERACTING REPRESSOR 1"/>
    <property type="match status" value="1"/>
</dbReference>
<evidence type="ECO:0000259" key="2">
    <source>
        <dbReference type="Pfam" id="PF24747"/>
    </source>
</evidence>
<organism evidence="3 4">
    <name type="scientific">Trapa incisa</name>
    <dbReference type="NCBI Taxonomy" id="236973"/>
    <lineage>
        <taxon>Eukaryota</taxon>
        <taxon>Viridiplantae</taxon>
        <taxon>Streptophyta</taxon>
        <taxon>Embryophyta</taxon>
        <taxon>Tracheophyta</taxon>
        <taxon>Spermatophyta</taxon>
        <taxon>Magnoliopsida</taxon>
        <taxon>eudicotyledons</taxon>
        <taxon>Gunneridae</taxon>
        <taxon>Pentapetalae</taxon>
        <taxon>rosids</taxon>
        <taxon>malvids</taxon>
        <taxon>Myrtales</taxon>
        <taxon>Lythraceae</taxon>
        <taxon>Trapa</taxon>
    </lineage>
</organism>
<evidence type="ECO:0000313" key="3">
    <source>
        <dbReference type="EMBL" id="KAK4755226.1"/>
    </source>
</evidence>
<dbReference type="EMBL" id="JAXIOK010000014">
    <property type="protein sequence ID" value="KAK4755226.1"/>
    <property type="molecule type" value="Genomic_DNA"/>
</dbReference>
<dbReference type="AlphaFoldDB" id="A0AAN7JVX5"/>
<protein>
    <recommendedName>
        <fullName evidence="2">GIR1-like zinc ribbon domain-containing protein</fullName>
    </recommendedName>
</protein>
<dbReference type="PANTHER" id="PTHR33177">
    <property type="entry name" value="PUTATIVE-RELATED"/>
    <property type="match status" value="1"/>
</dbReference>
<evidence type="ECO:0000256" key="1">
    <source>
        <dbReference type="SAM" id="MobiDB-lite"/>
    </source>
</evidence>
<feature type="region of interest" description="Disordered" evidence="1">
    <location>
        <begin position="1"/>
        <end position="36"/>
    </location>
</feature>
<feature type="domain" description="GIR1-like zinc ribbon" evidence="2">
    <location>
        <begin position="73"/>
        <end position="108"/>
    </location>
</feature>
<dbReference type="InterPro" id="IPR055281">
    <property type="entry name" value="GIR1-2/SIED1"/>
</dbReference>
<dbReference type="Proteomes" id="UP001345219">
    <property type="component" value="Chromosome 8"/>
</dbReference>
<reference evidence="3 4" key="1">
    <citation type="journal article" date="2023" name="Hortic Res">
        <title>Pangenome of water caltrop reveals structural variations and asymmetric subgenome divergence after allopolyploidization.</title>
        <authorList>
            <person name="Zhang X."/>
            <person name="Chen Y."/>
            <person name="Wang L."/>
            <person name="Yuan Y."/>
            <person name="Fang M."/>
            <person name="Shi L."/>
            <person name="Lu R."/>
            <person name="Comes H.P."/>
            <person name="Ma Y."/>
            <person name="Chen Y."/>
            <person name="Huang G."/>
            <person name="Zhou Y."/>
            <person name="Zheng Z."/>
            <person name="Qiu Y."/>
        </authorList>
    </citation>
    <scope>NUCLEOTIDE SEQUENCE [LARGE SCALE GENOMIC DNA]</scope>
    <source>
        <tissue evidence="3">Roots</tissue>
    </source>
</reference>
<keyword evidence="4" id="KW-1185">Reference proteome</keyword>
<dbReference type="Pfam" id="PF24747">
    <property type="entry name" value="Zn-ribbon_GIR1"/>
    <property type="match status" value="1"/>
</dbReference>
<evidence type="ECO:0000313" key="4">
    <source>
        <dbReference type="Proteomes" id="UP001345219"/>
    </source>
</evidence>
<name>A0AAN7JVX5_9MYRT</name>
<gene>
    <name evidence="3" type="ORF">SAY87_008983</name>
</gene>
<proteinExistence type="predicted"/>